<dbReference type="Proteomes" id="UP000024635">
    <property type="component" value="Unassembled WGS sequence"/>
</dbReference>
<feature type="compositionally biased region" description="Basic and acidic residues" evidence="1">
    <location>
        <begin position="542"/>
        <end position="555"/>
    </location>
</feature>
<keyword evidence="3" id="KW-1185">Reference proteome</keyword>
<proteinExistence type="predicted"/>
<gene>
    <name evidence="2" type="primary">Acey_s0014.g2338</name>
    <name evidence="2" type="ORF">Y032_0014g2338</name>
</gene>
<feature type="compositionally biased region" description="Polar residues" evidence="1">
    <location>
        <begin position="526"/>
        <end position="538"/>
    </location>
</feature>
<dbReference type="OrthoDB" id="5976685at2759"/>
<dbReference type="EMBL" id="JARK01001350">
    <property type="protein sequence ID" value="EYC24127.1"/>
    <property type="molecule type" value="Genomic_DNA"/>
</dbReference>
<feature type="region of interest" description="Disordered" evidence="1">
    <location>
        <begin position="54"/>
        <end position="85"/>
    </location>
</feature>
<feature type="region of interest" description="Disordered" evidence="1">
    <location>
        <begin position="475"/>
        <end position="495"/>
    </location>
</feature>
<evidence type="ECO:0008006" key="4">
    <source>
        <dbReference type="Google" id="ProtNLM"/>
    </source>
</evidence>
<protein>
    <recommendedName>
        <fullName evidence="4">CCHC-type domain-containing protein</fullName>
    </recommendedName>
</protein>
<accession>A0A016VAU5</accession>
<reference evidence="3" key="1">
    <citation type="journal article" date="2015" name="Nat. Genet.">
        <title>The genome and transcriptome of the zoonotic hookworm Ancylostoma ceylanicum identify infection-specific gene families.</title>
        <authorList>
            <person name="Schwarz E.M."/>
            <person name="Hu Y."/>
            <person name="Antoshechkin I."/>
            <person name="Miller M.M."/>
            <person name="Sternberg P.W."/>
            <person name="Aroian R.V."/>
        </authorList>
    </citation>
    <scope>NUCLEOTIDE SEQUENCE</scope>
    <source>
        <strain evidence="3">HY135</strain>
    </source>
</reference>
<evidence type="ECO:0000313" key="2">
    <source>
        <dbReference type="EMBL" id="EYC24127.1"/>
    </source>
</evidence>
<organism evidence="2 3">
    <name type="scientific">Ancylostoma ceylanicum</name>
    <dbReference type="NCBI Taxonomy" id="53326"/>
    <lineage>
        <taxon>Eukaryota</taxon>
        <taxon>Metazoa</taxon>
        <taxon>Ecdysozoa</taxon>
        <taxon>Nematoda</taxon>
        <taxon>Chromadorea</taxon>
        <taxon>Rhabditida</taxon>
        <taxon>Rhabditina</taxon>
        <taxon>Rhabditomorpha</taxon>
        <taxon>Strongyloidea</taxon>
        <taxon>Ancylostomatidae</taxon>
        <taxon>Ancylostomatinae</taxon>
        <taxon>Ancylostoma</taxon>
    </lineage>
</organism>
<evidence type="ECO:0000256" key="1">
    <source>
        <dbReference type="SAM" id="MobiDB-lite"/>
    </source>
</evidence>
<comment type="caution">
    <text evidence="2">The sequence shown here is derived from an EMBL/GenBank/DDBJ whole genome shotgun (WGS) entry which is preliminary data.</text>
</comment>
<name>A0A016VAU5_9BILA</name>
<sequence length="725" mass="78997">MSSTEGYLMSSAGTPCTVLATSSSRHADTAAQVSLSSRTLTSAQYKHPSAAAQPAAPCALSTSNVAHSPHRANPPATAPSTLPQPYTCPVIRQSQASASTSAQPLAPSSPCTASVEMEDNIASTSQNLTTQNSANAKSALTFASMDLYSLLSVLETVASVDSAPQLHALPKPIVSRQHFFDAEGPDPLNNPPRLGSRVMTPLEACFLYAQGKFELLDVTVETHFRSHQFATPPYVRSALRLAQTLTVVDNFDYTFNISHLSARDLMMIDAFLRDDIYTHLRDTVAGEATIPLPASQTYPCTRDLPIQAIILSLKDLHAATLKLTDFRMHLFKEVDQWQSPEKVLDALEHLAKLLHHLDHCRAALDMHITPHTTASPEGIRNFVNILAAHNASPLSIAILYNAATAELAHAYTVHQSLINRFRCLCSPERKSLEPDSLTIPQISQTNVWTPATTVQLSSNHSLARSTSTVVTAIQTSHSASSTPSALADATPNSAQPALADTSFKTLASLRSATLRPSAPAAAVLTNTISTPAANTPPNASDCDTRPRDKHPDSFKDVQSVTHRSSRNAPAKSAKPHYRKELTSQTTTKRVVEGSSVSSFFSQPASALSPFTNYLNRPPEESSLCKFCREDHSTLYCEVVKSLTDRCRIIADAGRCIKCLMHHPQDLCRYRKIACYHCKQIGHHNSLCKNNKRVINDVTGDLDALYKRTQDLSEAKFDELYKACRR</sequence>
<dbReference type="AlphaFoldDB" id="A0A016VAU5"/>
<feature type="region of interest" description="Disordered" evidence="1">
    <location>
        <begin position="526"/>
        <end position="588"/>
    </location>
</feature>
<evidence type="ECO:0000313" key="3">
    <source>
        <dbReference type="Proteomes" id="UP000024635"/>
    </source>
</evidence>